<name>A0ABC9EC80_9POAL</name>
<sequence length="203" mass="19833">MDGSCTSVQQLPALQYAAADASPRSNIPDVSSDANGVMSAEAADEGASDAAAARCPASCIADDSSLGCAAKVNTGSGGGGGGANSDASAAAWSANIGAGGDTSTVEKGFVAWWLVKGAMLFDDGVVGAGAVAAAVGLALPLPLLLERGEDAEARRGVLASAAAADVGVDGAEEDDDDAAGEERLALRHPPPTGTLRRTPPLVQ</sequence>
<feature type="compositionally biased region" description="Acidic residues" evidence="1">
    <location>
        <begin position="170"/>
        <end position="179"/>
    </location>
</feature>
<protein>
    <submittedName>
        <fullName evidence="2">Uncharacterized protein</fullName>
    </submittedName>
</protein>
<gene>
    <name evidence="2" type="ORF">URODEC1_LOCUS93889</name>
</gene>
<proteinExistence type="predicted"/>
<feature type="region of interest" description="Disordered" evidence="1">
    <location>
        <begin position="18"/>
        <end position="41"/>
    </location>
</feature>
<accession>A0ABC9EC80</accession>
<organism evidence="2 3">
    <name type="scientific">Urochloa decumbens</name>
    <dbReference type="NCBI Taxonomy" id="240449"/>
    <lineage>
        <taxon>Eukaryota</taxon>
        <taxon>Viridiplantae</taxon>
        <taxon>Streptophyta</taxon>
        <taxon>Embryophyta</taxon>
        <taxon>Tracheophyta</taxon>
        <taxon>Spermatophyta</taxon>
        <taxon>Magnoliopsida</taxon>
        <taxon>Liliopsida</taxon>
        <taxon>Poales</taxon>
        <taxon>Poaceae</taxon>
        <taxon>PACMAD clade</taxon>
        <taxon>Panicoideae</taxon>
        <taxon>Panicodae</taxon>
        <taxon>Paniceae</taxon>
        <taxon>Melinidinae</taxon>
        <taxon>Urochloa</taxon>
    </lineage>
</organism>
<evidence type="ECO:0000313" key="3">
    <source>
        <dbReference type="Proteomes" id="UP001497457"/>
    </source>
</evidence>
<feature type="compositionally biased region" description="Low complexity" evidence="1">
    <location>
        <begin position="193"/>
        <end position="203"/>
    </location>
</feature>
<evidence type="ECO:0000313" key="2">
    <source>
        <dbReference type="EMBL" id="CAL5054597.1"/>
    </source>
</evidence>
<feature type="compositionally biased region" description="Polar residues" evidence="1">
    <location>
        <begin position="23"/>
        <end position="34"/>
    </location>
</feature>
<reference evidence="2 3" key="2">
    <citation type="submission" date="2024-10" db="EMBL/GenBank/DDBJ databases">
        <authorList>
            <person name="Ryan C."/>
        </authorList>
    </citation>
    <scope>NUCLEOTIDE SEQUENCE [LARGE SCALE GENOMIC DNA]</scope>
</reference>
<keyword evidence="3" id="KW-1185">Reference proteome</keyword>
<evidence type="ECO:0000256" key="1">
    <source>
        <dbReference type="SAM" id="MobiDB-lite"/>
    </source>
</evidence>
<dbReference type="AlphaFoldDB" id="A0ABC9EC80"/>
<feature type="region of interest" description="Disordered" evidence="1">
    <location>
        <begin position="164"/>
        <end position="203"/>
    </location>
</feature>
<dbReference type="EMBL" id="OZ075146">
    <property type="protein sequence ID" value="CAL5054597.1"/>
    <property type="molecule type" value="Genomic_DNA"/>
</dbReference>
<reference evidence="3" key="1">
    <citation type="submission" date="2024-06" db="EMBL/GenBank/DDBJ databases">
        <authorList>
            <person name="Ryan C."/>
        </authorList>
    </citation>
    <scope>NUCLEOTIDE SEQUENCE [LARGE SCALE GENOMIC DNA]</scope>
</reference>
<dbReference type="Proteomes" id="UP001497457">
    <property type="component" value="Chromosome 36b"/>
</dbReference>